<dbReference type="EMBL" id="BSXT01004448">
    <property type="protein sequence ID" value="GMF57915.1"/>
    <property type="molecule type" value="Genomic_DNA"/>
</dbReference>
<protein>
    <submittedName>
        <fullName evidence="2">Unnamed protein product</fullName>
    </submittedName>
</protein>
<dbReference type="PANTHER" id="PTHR33064:SF37">
    <property type="entry name" value="RIBONUCLEASE H"/>
    <property type="match status" value="1"/>
</dbReference>
<sequence length="155" mass="17417">MDCVLRGLTWICRLVYLDDVIIFTRGSVSRHVVELAVVLKRLAEAGLSLKATKCSFATTKIEYLGHELTPEGIQPTPWLVKAIVEFPTSTDEAQVRRFVALVGFYKRLWCSATPILWSLCIRVPITGDPSQMHPRVVPVSISERSPGSICERSRY</sequence>
<dbReference type="PANTHER" id="PTHR33064">
    <property type="entry name" value="POL PROTEIN"/>
    <property type="match status" value="1"/>
</dbReference>
<evidence type="ECO:0000313" key="3">
    <source>
        <dbReference type="Proteomes" id="UP001165121"/>
    </source>
</evidence>
<dbReference type="InterPro" id="IPR043128">
    <property type="entry name" value="Rev_trsase/Diguanyl_cyclase"/>
</dbReference>
<dbReference type="InterPro" id="IPR051320">
    <property type="entry name" value="Viral_Replic_Matur_Polypro"/>
</dbReference>
<evidence type="ECO:0000259" key="1">
    <source>
        <dbReference type="PROSITE" id="PS50878"/>
    </source>
</evidence>
<reference evidence="2" key="1">
    <citation type="submission" date="2023-04" db="EMBL/GenBank/DDBJ databases">
        <title>Phytophthora fragariaefolia NBRC 109709.</title>
        <authorList>
            <person name="Ichikawa N."/>
            <person name="Sato H."/>
            <person name="Tonouchi N."/>
        </authorList>
    </citation>
    <scope>NUCLEOTIDE SEQUENCE</scope>
    <source>
        <strain evidence="2">NBRC 109709</strain>
    </source>
</reference>
<name>A0A9W6YC24_9STRA</name>
<dbReference type="Proteomes" id="UP001165121">
    <property type="component" value="Unassembled WGS sequence"/>
</dbReference>
<dbReference type="AlphaFoldDB" id="A0A9W6YC24"/>
<dbReference type="InterPro" id="IPR000477">
    <property type="entry name" value="RT_dom"/>
</dbReference>
<proteinExistence type="predicted"/>
<evidence type="ECO:0000313" key="2">
    <source>
        <dbReference type="EMBL" id="GMF57915.1"/>
    </source>
</evidence>
<feature type="domain" description="Reverse transcriptase" evidence="1">
    <location>
        <begin position="1"/>
        <end position="68"/>
    </location>
</feature>
<comment type="caution">
    <text evidence="2">The sequence shown here is derived from an EMBL/GenBank/DDBJ whole genome shotgun (WGS) entry which is preliminary data.</text>
</comment>
<accession>A0A9W6YC24</accession>
<dbReference type="OrthoDB" id="41323at2759"/>
<dbReference type="PROSITE" id="PS50878">
    <property type="entry name" value="RT_POL"/>
    <property type="match status" value="1"/>
</dbReference>
<organism evidence="2 3">
    <name type="scientific">Phytophthora fragariaefolia</name>
    <dbReference type="NCBI Taxonomy" id="1490495"/>
    <lineage>
        <taxon>Eukaryota</taxon>
        <taxon>Sar</taxon>
        <taxon>Stramenopiles</taxon>
        <taxon>Oomycota</taxon>
        <taxon>Peronosporomycetes</taxon>
        <taxon>Peronosporales</taxon>
        <taxon>Peronosporaceae</taxon>
        <taxon>Phytophthora</taxon>
    </lineage>
</organism>
<gene>
    <name evidence="2" type="ORF">Pfra01_002482700</name>
</gene>
<dbReference type="InterPro" id="IPR043502">
    <property type="entry name" value="DNA/RNA_pol_sf"/>
</dbReference>
<dbReference type="Gene3D" id="3.30.70.270">
    <property type="match status" value="1"/>
</dbReference>
<keyword evidence="3" id="KW-1185">Reference proteome</keyword>
<dbReference type="SUPFAM" id="SSF56672">
    <property type="entry name" value="DNA/RNA polymerases"/>
    <property type="match status" value="1"/>
</dbReference>
<dbReference type="Pfam" id="PF00078">
    <property type="entry name" value="RVT_1"/>
    <property type="match status" value="1"/>
</dbReference>